<gene>
    <name evidence="2" type="ordered locus">Bacsa_3696</name>
</gene>
<keyword evidence="2" id="KW-0614">Plasmid</keyword>
<evidence type="ECO:0000256" key="1">
    <source>
        <dbReference type="SAM" id="Coils"/>
    </source>
</evidence>
<reference evidence="3" key="1">
    <citation type="journal article" date="2011" name="Stand. Genomic Sci.">
        <title>Complete genome sequence of Bacteroides salanitronis type strain (BL78).</title>
        <authorList>
            <person name="Gronow S."/>
            <person name="Held B."/>
            <person name="Lucas S."/>
            <person name="Lapidus A."/>
            <person name="Del Rio T.G."/>
            <person name="Nolan M."/>
            <person name="Tice H."/>
            <person name="Deshpande S."/>
            <person name="Cheng J.F."/>
            <person name="Pitluck S."/>
            <person name="Liolios K."/>
            <person name="Pagani I."/>
            <person name="Ivanova N."/>
            <person name="Mavromatis K."/>
            <person name="Pati A."/>
            <person name="Tapia R."/>
            <person name="Han C."/>
            <person name="Goodwin L."/>
            <person name="Chen A."/>
            <person name="Palaniappan K."/>
            <person name="Land M."/>
            <person name="Hauser L."/>
            <person name="Chang Y.J."/>
            <person name="Jeffries C.D."/>
            <person name="Brambilla E.M."/>
            <person name="Rohde M."/>
            <person name="Goker M."/>
            <person name="Detter J.C."/>
            <person name="Woyke T."/>
            <person name="Bristow J."/>
            <person name="Markowitz V."/>
            <person name="Hugenholtz P."/>
            <person name="Kyrpides N.C."/>
            <person name="Klenk H.P."/>
            <person name="Eisen J.A."/>
        </authorList>
    </citation>
    <scope>NUCLEOTIDE SEQUENCE [LARGE SCALE GENOMIC DNA]</scope>
    <source>
        <strain evidence="3">DSM 18170</strain>
    </source>
</reference>
<keyword evidence="3" id="KW-1185">Reference proteome</keyword>
<proteinExistence type="predicted"/>
<dbReference type="RefSeq" id="WP_013619570.1">
    <property type="nucleotide sequence ID" value="NC_015165.1"/>
</dbReference>
<dbReference type="AlphaFoldDB" id="F0R996"/>
<sequence length="80" mass="9423">MEDKKFTLRISEAESEKLERLKKVVGVNTYTGVIKCLISQYEDLNVRYLNEREANVRLKKENQSLQLKINTFLDAFNNLK</sequence>
<organism evidence="2 3">
    <name type="scientific">Phocaeicola salanitronis (strain DSM 18170 / JCM 13657 / CCUG 60908 / BL78)</name>
    <name type="common">Bacteroides salanitronis</name>
    <dbReference type="NCBI Taxonomy" id="667015"/>
    <lineage>
        <taxon>Bacteria</taxon>
        <taxon>Pseudomonadati</taxon>
        <taxon>Bacteroidota</taxon>
        <taxon>Bacteroidia</taxon>
        <taxon>Bacteroidales</taxon>
        <taxon>Bacteroidaceae</taxon>
        <taxon>Phocaeicola</taxon>
    </lineage>
</organism>
<accession>F0R996</accession>
<feature type="coiled-coil region" evidence="1">
    <location>
        <begin position="41"/>
        <end position="68"/>
    </location>
</feature>
<dbReference type="KEGG" id="bsa:Bacsa_3696"/>
<evidence type="ECO:0000313" key="3">
    <source>
        <dbReference type="Proteomes" id="UP000007486"/>
    </source>
</evidence>
<name>F0R996_PHOSB</name>
<evidence type="ECO:0000313" key="2">
    <source>
        <dbReference type="EMBL" id="ADY38217.1"/>
    </source>
</evidence>
<geneLocation type="plasmid" evidence="2 3">
    <name>pBACSA01</name>
</geneLocation>
<keyword evidence="1" id="KW-0175">Coiled coil</keyword>
<dbReference type="EMBL" id="CP002531">
    <property type="protein sequence ID" value="ADY38217.1"/>
    <property type="molecule type" value="Genomic_DNA"/>
</dbReference>
<dbReference type="HOGENOM" id="CLU_2582451_0_0_10"/>
<reference evidence="2 3" key="2">
    <citation type="submission" date="2011-02" db="EMBL/GenBank/DDBJ databases">
        <title>The complete sequence of plasmid1 of Bacteroides salanitronis DSM 18170.</title>
        <authorList>
            <consortium name="US DOE Joint Genome Institute (JGI-PGF)"/>
            <person name="Lucas S."/>
            <person name="Copeland A."/>
            <person name="Lapidus A."/>
            <person name="Goodwin L."/>
            <person name="Pitluck S."/>
            <person name="Kyrpides N."/>
            <person name="Mavromatis K."/>
            <person name="Ivanova N."/>
            <person name="Mikhailova N."/>
            <person name="Teshima H."/>
            <person name="Misra M."/>
            <person name="Detter J.C."/>
            <person name="Han C."/>
            <person name="Larimer F."/>
            <person name="Land M."/>
            <person name="Hauser L."/>
            <person name="Markowitz V."/>
            <person name="Cheng J.-F."/>
            <person name="Hugenholtz P."/>
            <person name="Woyke T."/>
            <person name="Wu D."/>
            <person name="Gronow S."/>
            <person name="Wellnitz S."/>
            <person name="Brambilla E."/>
            <person name="Klenk H.-P."/>
            <person name="Eisen J.A."/>
        </authorList>
    </citation>
    <scope>NUCLEOTIDE SEQUENCE [LARGE SCALE GENOMIC DNA]</scope>
    <source>
        <strain evidence="2 3">DSM 18170</strain>
        <plasmid evidence="2 3">pBACSA01</plasmid>
    </source>
</reference>
<protein>
    <submittedName>
        <fullName evidence="2">Uncharacterized protein</fullName>
    </submittedName>
</protein>
<dbReference type="Proteomes" id="UP000007486">
    <property type="component" value="Plasmid pBACSA01"/>
</dbReference>